<proteinExistence type="predicted"/>
<protein>
    <submittedName>
        <fullName evidence="2">Uncharacterized protein</fullName>
    </submittedName>
</protein>
<dbReference type="EMBL" id="JAINUG010000084">
    <property type="protein sequence ID" value="KAJ8399214.1"/>
    <property type="molecule type" value="Genomic_DNA"/>
</dbReference>
<evidence type="ECO:0000313" key="2">
    <source>
        <dbReference type="EMBL" id="KAJ8399214.1"/>
    </source>
</evidence>
<comment type="caution">
    <text evidence="2">The sequence shown here is derived from an EMBL/GenBank/DDBJ whole genome shotgun (WGS) entry which is preliminary data.</text>
</comment>
<dbReference type="Proteomes" id="UP001221898">
    <property type="component" value="Unassembled WGS sequence"/>
</dbReference>
<reference evidence="2" key="1">
    <citation type="journal article" date="2023" name="Science">
        <title>Genome structures resolve the early diversification of teleost fishes.</title>
        <authorList>
            <person name="Parey E."/>
            <person name="Louis A."/>
            <person name="Montfort J."/>
            <person name="Bouchez O."/>
            <person name="Roques C."/>
            <person name="Iampietro C."/>
            <person name="Lluch J."/>
            <person name="Castinel A."/>
            <person name="Donnadieu C."/>
            <person name="Desvignes T."/>
            <person name="Floi Bucao C."/>
            <person name="Jouanno E."/>
            <person name="Wen M."/>
            <person name="Mejri S."/>
            <person name="Dirks R."/>
            <person name="Jansen H."/>
            <person name="Henkel C."/>
            <person name="Chen W.J."/>
            <person name="Zahm M."/>
            <person name="Cabau C."/>
            <person name="Klopp C."/>
            <person name="Thompson A.W."/>
            <person name="Robinson-Rechavi M."/>
            <person name="Braasch I."/>
            <person name="Lecointre G."/>
            <person name="Bobe J."/>
            <person name="Postlethwait J.H."/>
            <person name="Berthelot C."/>
            <person name="Roest Crollius H."/>
            <person name="Guiguen Y."/>
        </authorList>
    </citation>
    <scope>NUCLEOTIDE SEQUENCE</scope>
    <source>
        <strain evidence="2">NC1722</strain>
    </source>
</reference>
<keyword evidence="3" id="KW-1185">Reference proteome</keyword>
<sequence>MGLRCKRRSLFVKCERRTHEERRFAPDPAPHWARTQTLQDGPEVPVSYRPAPALAPGSRPPHVISSCRGPLKTAQRSENPATHLYGQPDADISF</sequence>
<evidence type="ECO:0000313" key="3">
    <source>
        <dbReference type="Proteomes" id="UP001221898"/>
    </source>
</evidence>
<name>A0AAD7SAY1_9TELE</name>
<gene>
    <name evidence="2" type="ORF">AAFF_G00412520</name>
</gene>
<organism evidence="2 3">
    <name type="scientific">Aldrovandia affinis</name>
    <dbReference type="NCBI Taxonomy" id="143900"/>
    <lineage>
        <taxon>Eukaryota</taxon>
        <taxon>Metazoa</taxon>
        <taxon>Chordata</taxon>
        <taxon>Craniata</taxon>
        <taxon>Vertebrata</taxon>
        <taxon>Euteleostomi</taxon>
        <taxon>Actinopterygii</taxon>
        <taxon>Neopterygii</taxon>
        <taxon>Teleostei</taxon>
        <taxon>Notacanthiformes</taxon>
        <taxon>Halosauridae</taxon>
        <taxon>Aldrovandia</taxon>
    </lineage>
</organism>
<evidence type="ECO:0000256" key="1">
    <source>
        <dbReference type="SAM" id="MobiDB-lite"/>
    </source>
</evidence>
<dbReference type="AlphaFoldDB" id="A0AAD7SAY1"/>
<feature type="region of interest" description="Disordered" evidence="1">
    <location>
        <begin position="20"/>
        <end position="94"/>
    </location>
</feature>
<accession>A0AAD7SAY1</accession>